<dbReference type="PROSITE" id="PS51746">
    <property type="entry name" value="PPM_2"/>
    <property type="match status" value="1"/>
</dbReference>
<dbReference type="InParanoid" id="H2Z7Z9"/>
<dbReference type="OMA" id="MQGYRMT"/>
<dbReference type="InterPro" id="IPR012911">
    <property type="entry name" value="PP2C_C"/>
</dbReference>
<organism evidence="18 19">
    <name type="scientific">Ciona savignyi</name>
    <name type="common">Pacific transparent sea squirt</name>
    <dbReference type="NCBI Taxonomy" id="51511"/>
    <lineage>
        <taxon>Eukaryota</taxon>
        <taxon>Metazoa</taxon>
        <taxon>Chordata</taxon>
        <taxon>Tunicata</taxon>
        <taxon>Ascidiacea</taxon>
        <taxon>Phlebobranchia</taxon>
        <taxon>Cionidae</taxon>
        <taxon>Ciona</taxon>
    </lineage>
</organism>
<proteinExistence type="inferred from homology"/>
<evidence type="ECO:0000256" key="5">
    <source>
        <dbReference type="ARBA" id="ARBA00006702"/>
    </source>
</evidence>
<dbReference type="FunFam" id="3.60.40.10:FF:000001">
    <property type="entry name" value="protein phosphatase 1B isoform X1"/>
    <property type="match status" value="1"/>
</dbReference>
<dbReference type="SUPFAM" id="SSF81601">
    <property type="entry name" value="Protein serine/threonine phosphatase 2C, C-terminal domain"/>
    <property type="match status" value="1"/>
</dbReference>
<dbReference type="InterPro" id="IPR001932">
    <property type="entry name" value="PPM-type_phosphatase-like_dom"/>
</dbReference>
<evidence type="ECO:0000256" key="4">
    <source>
        <dbReference type="ARBA" id="ARBA00004635"/>
    </source>
</evidence>
<reference evidence="18" key="2">
    <citation type="submission" date="2025-08" db="UniProtKB">
        <authorList>
            <consortium name="Ensembl"/>
        </authorList>
    </citation>
    <scope>IDENTIFICATION</scope>
</reference>
<sequence length="384" mass="42884">MGAFLDKPKIEKQIEEGKGNALEYAVSSMQGWRVDMEDSHTAKLSLPGLPSWSFFAVFDGHAGSKVAEHSSEHLLDSILSHANFKKIIESSEKGKIEDEKLVKKAIVDSFLLFDHKMRNISDAKTGFDRSGSTCVCVLITPHRFYFINCGDSRGLLCRQGTVEFATLDHKPCNPLERERIQNAGGNVLIQRVNGSLAVSRALGDYEYKNVEDKSQTEQLVSPEPDITCIERSFKEDEFIILACDGIFDVSNNEELTSYVLSRLAITDNLVTVCNDVVDMSLNKGSRDNMTLVLLALPSIPKPDEKAKEEEAKLDEQLRVLMKDVRNTRGENMDFSYILQTLITDESKIQGLPPGGGIYSKRAFLEKVYKELYPDENPTSPGSMN</sequence>
<dbReference type="InterPro" id="IPR036580">
    <property type="entry name" value="PP2C_C_sf"/>
</dbReference>
<dbReference type="Gene3D" id="1.10.10.430">
    <property type="entry name" value="Phosphatase 2C, C-terminal domain suprefamily"/>
    <property type="match status" value="1"/>
</dbReference>
<dbReference type="GO" id="GO:0000287">
    <property type="term" value="F:magnesium ion binding"/>
    <property type="evidence" value="ECO:0007669"/>
    <property type="project" value="InterPro"/>
</dbReference>
<dbReference type="GO" id="GO:0004722">
    <property type="term" value="F:protein serine/threonine phosphatase activity"/>
    <property type="evidence" value="ECO:0007669"/>
    <property type="project" value="InterPro"/>
</dbReference>
<reference evidence="18" key="3">
    <citation type="submission" date="2025-09" db="UniProtKB">
        <authorList>
            <consortium name="Ensembl"/>
        </authorList>
    </citation>
    <scope>IDENTIFICATION</scope>
</reference>
<dbReference type="Ensembl" id="ENSCSAVT00000013869.1">
    <property type="protein sequence ID" value="ENSCSAVP00000013711.1"/>
    <property type="gene ID" value="ENSCSAVG00000008039.1"/>
</dbReference>
<dbReference type="SMART" id="SM00331">
    <property type="entry name" value="PP2C_SIG"/>
    <property type="match status" value="1"/>
</dbReference>
<evidence type="ECO:0000256" key="11">
    <source>
        <dbReference type="ARBA" id="ARBA00022842"/>
    </source>
</evidence>
<protein>
    <recommendedName>
        <fullName evidence="17">PPM-type phosphatase domain-containing protein</fullName>
    </recommendedName>
</protein>
<keyword evidence="19" id="KW-1185">Reference proteome</keyword>
<dbReference type="PANTHER" id="PTHR47992">
    <property type="entry name" value="PROTEIN PHOSPHATASE"/>
    <property type="match status" value="1"/>
</dbReference>
<evidence type="ECO:0000313" key="18">
    <source>
        <dbReference type="Ensembl" id="ENSCSAVP00000013711.1"/>
    </source>
</evidence>
<evidence type="ECO:0000313" key="19">
    <source>
        <dbReference type="Proteomes" id="UP000007875"/>
    </source>
</evidence>
<keyword evidence="10 16" id="KW-0378">Hydrolase</keyword>
<evidence type="ECO:0000259" key="17">
    <source>
        <dbReference type="PROSITE" id="PS51746"/>
    </source>
</evidence>
<evidence type="ECO:0000256" key="10">
    <source>
        <dbReference type="ARBA" id="ARBA00022801"/>
    </source>
</evidence>
<keyword evidence="9" id="KW-0479">Metal-binding</keyword>
<dbReference type="GeneTree" id="ENSGT00940000165923"/>
<keyword evidence="15" id="KW-0449">Lipoprotein</keyword>
<evidence type="ECO:0000256" key="15">
    <source>
        <dbReference type="ARBA" id="ARBA00023288"/>
    </source>
</evidence>
<keyword evidence="12 16" id="KW-0904">Protein phosphatase</keyword>
<evidence type="ECO:0000256" key="13">
    <source>
        <dbReference type="ARBA" id="ARBA00023136"/>
    </source>
</evidence>
<dbReference type="HOGENOM" id="CLU_013173_4_0_1"/>
<comment type="subcellular location">
    <subcellularLocation>
        <location evidence="3">Cytoplasm</location>
        <location evidence="3">Cytosol</location>
    </subcellularLocation>
    <subcellularLocation>
        <location evidence="4">Membrane</location>
        <topology evidence="4">Lipid-anchor</topology>
    </subcellularLocation>
</comment>
<dbReference type="InterPro" id="IPR015655">
    <property type="entry name" value="PP2C"/>
</dbReference>
<dbReference type="GO" id="GO:0030145">
    <property type="term" value="F:manganese ion binding"/>
    <property type="evidence" value="ECO:0007669"/>
    <property type="project" value="InterPro"/>
</dbReference>
<evidence type="ECO:0000256" key="2">
    <source>
        <dbReference type="ARBA" id="ARBA00001946"/>
    </source>
</evidence>
<evidence type="ECO:0000256" key="7">
    <source>
        <dbReference type="ARBA" id="ARBA00022553"/>
    </source>
</evidence>
<dbReference type="InterPro" id="IPR000222">
    <property type="entry name" value="PP2C_BS"/>
</dbReference>
<dbReference type="CDD" id="cd00143">
    <property type="entry name" value="PP2Cc"/>
    <property type="match status" value="1"/>
</dbReference>
<evidence type="ECO:0000256" key="12">
    <source>
        <dbReference type="ARBA" id="ARBA00022912"/>
    </source>
</evidence>
<dbReference type="PROSITE" id="PS01032">
    <property type="entry name" value="PPM_1"/>
    <property type="match status" value="1"/>
</dbReference>
<comment type="cofactor">
    <cofactor evidence="1">
        <name>Mn(2+)</name>
        <dbReference type="ChEBI" id="CHEBI:29035"/>
    </cofactor>
</comment>
<dbReference type="STRING" id="51511.ENSCSAVP00000013711"/>
<keyword evidence="7" id="KW-0597">Phosphoprotein</keyword>
<accession>H2Z7Z9</accession>
<name>H2Z7Z9_CIOSA</name>
<dbReference type="eggNOG" id="KOG0697">
    <property type="taxonomic scope" value="Eukaryota"/>
</dbReference>
<keyword evidence="13" id="KW-0472">Membrane</keyword>
<keyword evidence="6" id="KW-0963">Cytoplasm</keyword>
<dbReference type="AlphaFoldDB" id="H2Z7Z9"/>
<dbReference type="GO" id="GO:0005829">
    <property type="term" value="C:cytosol"/>
    <property type="evidence" value="ECO:0007669"/>
    <property type="project" value="UniProtKB-SubCell"/>
</dbReference>
<evidence type="ECO:0000256" key="3">
    <source>
        <dbReference type="ARBA" id="ARBA00004514"/>
    </source>
</evidence>
<comment type="cofactor">
    <cofactor evidence="2">
        <name>Mg(2+)</name>
        <dbReference type="ChEBI" id="CHEBI:18420"/>
    </cofactor>
</comment>
<dbReference type="SMART" id="SM00332">
    <property type="entry name" value="PP2Cc"/>
    <property type="match status" value="1"/>
</dbReference>
<dbReference type="Gene3D" id="3.60.40.10">
    <property type="entry name" value="PPM-type phosphatase domain"/>
    <property type="match status" value="1"/>
</dbReference>
<dbReference type="Proteomes" id="UP000007875">
    <property type="component" value="Unassembled WGS sequence"/>
</dbReference>
<reference evidence="19" key="1">
    <citation type="submission" date="2003-08" db="EMBL/GenBank/DDBJ databases">
        <authorList>
            <person name="Birren B."/>
            <person name="Nusbaum C."/>
            <person name="Abebe A."/>
            <person name="Abouelleil A."/>
            <person name="Adekoya E."/>
            <person name="Ait-zahra M."/>
            <person name="Allen N."/>
            <person name="Allen T."/>
            <person name="An P."/>
            <person name="Anderson M."/>
            <person name="Anderson S."/>
            <person name="Arachchi H."/>
            <person name="Armbruster J."/>
            <person name="Bachantsang P."/>
            <person name="Baldwin J."/>
            <person name="Barry A."/>
            <person name="Bayul T."/>
            <person name="Blitshsteyn B."/>
            <person name="Bloom T."/>
            <person name="Blye J."/>
            <person name="Boguslavskiy L."/>
            <person name="Borowsky M."/>
            <person name="Boukhgalter B."/>
            <person name="Brunache A."/>
            <person name="Butler J."/>
            <person name="Calixte N."/>
            <person name="Calvo S."/>
            <person name="Camarata J."/>
            <person name="Campo K."/>
            <person name="Chang J."/>
            <person name="Cheshatsang Y."/>
            <person name="Citroen M."/>
            <person name="Collymore A."/>
            <person name="Considine T."/>
            <person name="Cook A."/>
            <person name="Cooke P."/>
            <person name="Corum B."/>
            <person name="Cuomo C."/>
            <person name="David R."/>
            <person name="Dawoe T."/>
            <person name="Degray S."/>
            <person name="Dodge S."/>
            <person name="Dooley K."/>
            <person name="Dorje P."/>
            <person name="Dorjee K."/>
            <person name="Dorris L."/>
            <person name="Duffey N."/>
            <person name="Dupes A."/>
            <person name="Elkins T."/>
            <person name="Engels R."/>
            <person name="Erickson J."/>
            <person name="Farina A."/>
            <person name="Faro S."/>
            <person name="Ferreira P."/>
            <person name="Fischer H."/>
            <person name="Fitzgerald M."/>
            <person name="Foley K."/>
            <person name="Gage D."/>
            <person name="Galagan J."/>
            <person name="Gearin G."/>
            <person name="Gnerre S."/>
            <person name="Gnirke A."/>
            <person name="Goyette A."/>
            <person name="Graham J."/>
            <person name="Grandbois E."/>
            <person name="Gyaltsen K."/>
            <person name="Hafez N."/>
            <person name="Hagopian D."/>
            <person name="Hagos B."/>
            <person name="Hall J."/>
            <person name="Hatcher B."/>
            <person name="Heller A."/>
            <person name="Higgins H."/>
            <person name="Honan T."/>
            <person name="Horn A."/>
            <person name="Houde N."/>
            <person name="Hughes L."/>
            <person name="Hulme W."/>
            <person name="Husby E."/>
            <person name="Iliev I."/>
            <person name="Jaffe D."/>
            <person name="Jones C."/>
            <person name="Kamal M."/>
            <person name="Kamat A."/>
            <person name="Kamvysselis M."/>
            <person name="Karlsson E."/>
            <person name="Kells C."/>
            <person name="Kieu A."/>
            <person name="Kisner P."/>
            <person name="Kodira C."/>
            <person name="Kulbokas E."/>
            <person name="Labutti K."/>
            <person name="Lama D."/>
            <person name="Landers T."/>
            <person name="Leger J."/>
            <person name="Levine S."/>
            <person name="Lewis D."/>
            <person name="Lewis T."/>
            <person name="Lindblad-toh K."/>
            <person name="Liu X."/>
            <person name="Lokyitsang T."/>
            <person name="Lokyitsang Y."/>
            <person name="Lucien O."/>
            <person name="Lui A."/>
            <person name="Ma L.J."/>
            <person name="Mabbitt R."/>
            <person name="Macdonald J."/>
            <person name="Maclean C."/>
            <person name="Major J."/>
            <person name="Manning J."/>
            <person name="Marabella R."/>
            <person name="Maru K."/>
            <person name="Matthews C."/>
            <person name="Mauceli E."/>
            <person name="Mccarthy M."/>
            <person name="Mcdonough S."/>
            <person name="Mcghee T."/>
            <person name="Meldrim J."/>
            <person name="Meneus L."/>
            <person name="Mesirov J."/>
            <person name="Mihalev A."/>
            <person name="Mihova T."/>
            <person name="Mikkelsen T."/>
            <person name="Mlenga V."/>
            <person name="Moru K."/>
            <person name="Mozes J."/>
            <person name="Mulrain L."/>
            <person name="Munson G."/>
            <person name="Naylor J."/>
            <person name="Newes C."/>
            <person name="Nguyen C."/>
            <person name="Nguyen N."/>
            <person name="Nguyen T."/>
            <person name="Nicol R."/>
            <person name="Nielsen C."/>
            <person name="Nizzari M."/>
            <person name="Norbu C."/>
            <person name="Norbu N."/>
            <person name="O'donnell P."/>
            <person name="Okoawo O."/>
            <person name="O'leary S."/>
            <person name="Omotosho B."/>
            <person name="O'neill K."/>
            <person name="Osman S."/>
            <person name="Parker S."/>
            <person name="Perrin D."/>
            <person name="Phunkhang P."/>
            <person name="Piqani B."/>
            <person name="Purcell S."/>
            <person name="Rachupka T."/>
            <person name="Ramasamy U."/>
            <person name="Rameau R."/>
            <person name="Ray V."/>
            <person name="Raymond C."/>
            <person name="Retta R."/>
            <person name="Richardson S."/>
            <person name="Rise C."/>
            <person name="Rodriguez J."/>
            <person name="Rogers J."/>
            <person name="Rogov P."/>
            <person name="Rutman M."/>
            <person name="Schupbach R."/>
            <person name="Seaman C."/>
            <person name="Settipalli S."/>
            <person name="Sharpe T."/>
            <person name="Sheridan J."/>
            <person name="Sherpa N."/>
            <person name="Shi J."/>
            <person name="Smirnov S."/>
            <person name="Smith C."/>
            <person name="Sougnez C."/>
            <person name="Spencer B."/>
            <person name="Stalker J."/>
            <person name="Stange-thomann N."/>
            <person name="Stavropoulos S."/>
            <person name="Stetson K."/>
            <person name="Stone C."/>
            <person name="Stone S."/>
            <person name="Stubbs M."/>
            <person name="Talamas J."/>
            <person name="Tchuinga P."/>
            <person name="Tenzing P."/>
            <person name="Tesfaye S."/>
            <person name="Theodore J."/>
            <person name="Thoulutsang Y."/>
            <person name="Topham K."/>
            <person name="Towey S."/>
            <person name="Tsamla T."/>
            <person name="Tsomo N."/>
            <person name="Vallee D."/>
            <person name="Vassiliev H."/>
            <person name="Venkataraman V."/>
            <person name="Vinson J."/>
            <person name="Vo A."/>
            <person name="Wade C."/>
            <person name="Wang S."/>
            <person name="Wangchuk T."/>
            <person name="Wangdi T."/>
            <person name="Whittaker C."/>
            <person name="Wilkinson J."/>
            <person name="Wu Y."/>
            <person name="Wyman D."/>
            <person name="Yadav S."/>
            <person name="Yang S."/>
            <person name="Yang X."/>
            <person name="Yeager S."/>
            <person name="Yee E."/>
            <person name="Young G."/>
            <person name="Zainoun J."/>
            <person name="Zembeck L."/>
            <person name="Zimmer A."/>
            <person name="Zody M."/>
            <person name="Lander E."/>
        </authorList>
    </citation>
    <scope>NUCLEOTIDE SEQUENCE [LARGE SCALE GENOMIC DNA]</scope>
</reference>
<dbReference type="GO" id="GO:0016020">
    <property type="term" value="C:membrane"/>
    <property type="evidence" value="ECO:0007669"/>
    <property type="project" value="UniProtKB-SubCell"/>
</dbReference>
<evidence type="ECO:0000256" key="16">
    <source>
        <dbReference type="RuleBase" id="RU003465"/>
    </source>
</evidence>
<evidence type="ECO:0000256" key="1">
    <source>
        <dbReference type="ARBA" id="ARBA00001936"/>
    </source>
</evidence>
<evidence type="ECO:0000256" key="6">
    <source>
        <dbReference type="ARBA" id="ARBA00022490"/>
    </source>
</evidence>
<keyword evidence="14" id="KW-0464">Manganese</keyword>
<evidence type="ECO:0000256" key="14">
    <source>
        <dbReference type="ARBA" id="ARBA00023211"/>
    </source>
</evidence>
<feature type="domain" description="PPM-type phosphatase" evidence="17">
    <location>
        <begin position="23"/>
        <end position="296"/>
    </location>
</feature>
<evidence type="ECO:0000256" key="8">
    <source>
        <dbReference type="ARBA" id="ARBA00022707"/>
    </source>
</evidence>
<keyword evidence="11" id="KW-0460">Magnesium</keyword>
<dbReference type="Pfam" id="PF07830">
    <property type="entry name" value="PP2C_C"/>
    <property type="match status" value="1"/>
</dbReference>
<dbReference type="InterPro" id="IPR036457">
    <property type="entry name" value="PPM-type-like_dom_sf"/>
</dbReference>
<comment type="similarity">
    <text evidence="5 16">Belongs to the PP2C family.</text>
</comment>
<evidence type="ECO:0000256" key="9">
    <source>
        <dbReference type="ARBA" id="ARBA00022723"/>
    </source>
</evidence>
<dbReference type="FunCoup" id="H2Z7Z9">
    <property type="interactions" value="231"/>
</dbReference>
<dbReference type="SUPFAM" id="SSF81606">
    <property type="entry name" value="PP2C-like"/>
    <property type="match status" value="1"/>
</dbReference>
<dbReference type="Pfam" id="PF00481">
    <property type="entry name" value="PP2C"/>
    <property type="match status" value="1"/>
</dbReference>
<keyword evidence="8" id="KW-0519">Myristate</keyword>